<feature type="binding site" evidence="6">
    <location>
        <position position="79"/>
    </location>
    <ligand>
        <name>Mg(2+)</name>
        <dbReference type="ChEBI" id="CHEBI:18420"/>
        <note>ligand shared between all trimeric partners</note>
    </ligand>
</feature>
<organism evidence="8 9">
    <name type="scientific">Paenibacillus terrae</name>
    <dbReference type="NCBI Taxonomy" id="159743"/>
    <lineage>
        <taxon>Bacteria</taxon>
        <taxon>Bacillati</taxon>
        <taxon>Bacillota</taxon>
        <taxon>Bacilli</taxon>
        <taxon>Bacillales</taxon>
        <taxon>Paenibacillaceae</taxon>
        <taxon>Paenibacillus</taxon>
    </lineage>
</organism>
<evidence type="ECO:0000256" key="5">
    <source>
        <dbReference type="PIRSR" id="PIRSR000699-1"/>
    </source>
</evidence>
<evidence type="ECO:0000256" key="4">
    <source>
        <dbReference type="ARBA" id="ARBA00022683"/>
    </source>
</evidence>
<name>A0A0D7X3P1_9BACL</name>
<dbReference type="GO" id="GO:0016740">
    <property type="term" value="F:transferase activity"/>
    <property type="evidence" value="ECO:0007669"/>
    <property type="project" value="UniProtKB-KW"/>
</dbReference>
<dbReference type="PROSITE" id="PS51095">
    <property type="entry name" value="PTS_EIIA_TYPE_3"/>
    <property type="match status" value="1"/>
</dbReference>
<gene>
    <name evidence="8" type="ORF">QD47_09320</name>
</gene>
<evidence type="ECO:0000256" key="2">
    <source>
        <dbReference type="ARBA" id="ARBA00022597"/>
    </source>
</evidence>
<comment type="cofactor">
    <cofactor evidence="6">
        <name>Mg(2+)</name>
        <dbReference type="ChEBI" id="CHEBI:18420"/>
    </cofactor>
    <text evidence="6">Binds 1 Mg(2+) ion per trimer.</text>
</comment>
<keyword evidence="4" id="KW-0598">Phosphotransferase system</keyword>
<dbReference type="GO" id="GO:0046872">
    <property type="term" value="F:metal ion binding"/>
    <property type="evidence" value="ECO:0007669"/>
    <property type="project" value="UniProtKB-KW"/>
</dbReference>
<dbReference type="Pfam" id="PF02255">
    <property type="entry name" value="PTS_IIA"/>
    <property type="match status" value="1"/>
</dbReference>
<evidence type="ECO:0000256" key="7">
    <source>
        <dbReference type="PROSITE-ProRule" id="PRU00418"/>
    </source>
</evidence>
<keyword evidence="6" id="KW-0460">Magnesium</keyword>
<protein>
    <submittedName>
        <fullName evidence="8">PTS cellobiose transporter subunit IIA</fullName>
    </submittedName>
</protein>
<comment type="caution">
    <text evidence="8">The sequence shown here is derived from an EMBL/GenBank/DDBJ whole genome shotgun (WGS) entry which is preliminary data.</text>
</comment>
<evidence type="ECO:0000313" key="8">
    <source>
        <dbReference type="EMBL" id="KJD45839.1"/>
    </source>
</evidence>
<dbReference type="InterPro" id="IPR003188">
    <property type="entry name" value="PTS_IIA_lac/cel"/>
</dbReference>
<sequence length="104" mass="11690">MQENELVSFQIISAVGTARSFYIEAIQAAKAGNFDLARELIAEGNKTFKEGHRAHKKLVTKEADGETVEVSLLLVHAEDQMMSAEGFKIIAEEFVELYERMQNK</sequence>
<dbReference type="OrthoDB" id="350602at2"/>
<evidence type="ECO:0000256" key="6">
    <source>
        <dbReference type="PIRSR" id="PIRSR000699-2"/>
    </source>
</evidence>
<dbReference type="InterPro" id="IPR036542">
    <property type="entry name" value="PTS_IIA_lac/cel_sf"/>
</dbReference>
<dbReference type="GO" id="GO:0009401">
    <property type="term" value="P:phosphoenolpyruvate-dependent sugar phosphotransferase system"/>
    <property type="evidence" value="ECO:0007669"/>
    <property type="project" value="UniProtKB-KW"/>
</dbReference>
<proteinExistence type="predicted"/>
<dbReference type="Proteomes" id="UP000032534">
    <property type="component" value="Unassembled WGS sequence"/>
</dbReference>
<dbReference type="PANTHER" id="PTHR34382:SF7">
    <property type="entry name" value="PTS SYSTEM N,N'-DIACETYLCHITOBIOSE-SPECIFIC EIIA COMPONENT"/>
    <property type="match status" value="1"/>
</dbReference>
<keyword evidence="3" id="KW-0808">Transferase</keyword>
<dbReference type="PANTHER" id="PTHR34382">
    <property type="entry name" value="PTS SYSTEM N,N'-DIACETYLCHITOBIOSE-SPECIFIC EIIA COMPONENT"/>
    <property type="match status" value="1"/>
</dbReference>
<dbReference type="RefSeq" id="WP_044645871.1">
    <property type="nucleotide sequence ID" value="NZ_JTHP01000014.1"/>
</dbReference>
<keyword evidence="1" id="KW-0813">Transport</keyword>
<feature type="modified residue" description="Phosphohistidine; by HPr" evidence="7">
    <location>
        <position position="76"/>
    </location>
</feature>
<accession>A0A0D7X3P1</accession>
<dbReference type="AlphaFoldDB" id="A0A0D7X3P1"/>
<dbReference type="PATRIC" id="fig|159743.3.peg.2067"/>
<dbReference type="EMBL" id="JTHP01000014">
    <property type="protein sequence ID" value="KJD45839.1"/>
    <property type="molecule type" value="Genomic_DNA"/>
</dbReference>
<evidence type="ECO:0000256" key="1">
    <source>
        <dbReference type="ARBA" id="ARBA00022448"/>
    </source>
</evidence>
<feature type="active site" description="Tele-phosphohistidine intermediate" evidence="5">
    <location>
        <position position="76"/>
    </location>
</feature>
<keyword evidence="2" id="KW-0762">Sugar transport</keyword>
<keyword evidence="6" id="KW-0479">Metal-binding</keyword>
<keyword evidence="9" id="KW-1185">Reference proteome</keyword>
<evidence type="ECO:0000256" key="3">
    <source>
        <dbReference type="ARBA" id="ARBA00022679"/>
    </source>
</evidence>
<dbReference type="SUPFAM" id="SSF46973">
    <property type="entry name" value="Enzyme IIa from lactose specific PTS, IIa-lac"/>
    <property type="match status" value="1"/>
</dbReference>
<dbReference type="Gene3D" id="1.20.58.80">
    <property type="entry name" value="Phosphotransferase system, lactose/cellobiose-type IIA subunit"/>
    <property type="match status" value="1"/>
</dbReference>
<dbReference type="PIRSF" id="PIRSF000699">
    <property type="entry name" value="PTS_IILac_III"/>
    <property type="match status" value="1"/>
</dbReference>
<reference evidence="8 9" key="1">
    <citation type="submission" date="2014-11" db="EMBL/GenBank/DDBJ databases">
        <title>Draft Genome Sequences of Paenibacillus polymyxa NRRL B-30509 and Paenibacillus terrae NRRL B-30644, Strains from a Poultry Environment that Produce Tridecaptin A and Paenicidins.</title>
        <authorList>
            <person name="van Belkum M.J."/>
            <person name="Lohans C.T."/>
            <person name="Vederas J.C."/>
        </authorList>
    </citation>
    <scope>NUCLEOTIDE SEQUENCE [LARGE SCALE GENOMIC DNA]</scope>
    <source>
        <strain evidence="8 9">NRRL B-30644</strain>
    </source>
</reference>
<evidence type="ECO:0000313" key="9">
    <source>
        <dbReference type="Proteomes" id="UP000032534"/>
    </source>
</evidence>